<evidence type="ECO:0000313" key="10">
    <source>
        <dbReference type="Proteomes" id="UP000296468"/>
    </source>
</evidence>
<dbReference type="GO" id="GO:0051537">
    <property type="term" value="F:2 iron, 2 sulfur cluster binding"/>
    <property type="evidence" value="ECO:0007669"/>
    <property type="project" value="UniProtKB-KW"/>
</dbReference>
<dbReference type="AlphaFoldDB" id="A0A4P7PLP6"/>
<dbReference type="InterPro" id="IPR017938">
    <property type="entry name" value="Riboflavin_synthase-like_b-brl"/>
</dbReference>
<dbReference type="SUPFAM" id="SSF52343">
    <property type="entry name" value="Ferredoxin reductase-like, C-terminal NADP-linked domain"/>
    <property type="match status" value="1"/>
</dbReference>
<accession>A0A4P7PLP6</accession>
<dbReference type="InterPro" id="IPR001041">
    <property type="entry name" value="2Fe-2S_ferredoxin-type"/>
</dbReference>
<evidence type="ECO:0000256" key="5">
    <source>
        <dbReference type="ARBA" id="ARBA00023004"/>
    </source>
</evidence>
<name>A0A4P7PLP6_9PSED</name>
<gene>
    <name evidence="9" type="ORF">EPZ47_23855</name>
</gene>
<dbReference type="SUPFAM" id="SSF63380">
    <property type="entry name" value="Riboflavin synthase domain-like"/>
    <property type="match status" value="1"/>
</dbReference>
<dbReference type="Gene3D" id="2.40.30.10">
    <property type="entry name" value="Translation factors"/>
    <property type="match status" value="1"/>
</dbReference>
<evidence type="ECO:0000256" key="3">
    <source>
        <dbReference type="ARBA" id="ARBA00022723"/>
    </source>
</evidence>
<evidence type="ECO:0000259" key="7">
    <source>
        <dbReference type="PROSITE" id="PS51085"/>
    </source>
</evidence>
<dbReference type="InterPro" id="IPR050415">
    <property type="entry name" value="MRET"/>
</dbReference>
<dbReference type="GO" id="GO:0046872">
    <property type="term" value="F:metal ion binding"/>
    <property type="evidence" value="ECO:0007669"/>
    <property type="project" value="UniProtKB-KW"/>
</dbReference>
<keyword evidence="2" id="KW-0001">2Fe-2S</keyword>
<dbReference type="GO" id="GO:0016491">
    <property type="term" value="F:oxidoreductase activity"/>
    <property type="evidence" value="ECO:0007669"/>
    <property type="project" value="UniProtKB-KW"/>
</dbReference>
<dbReference type="InterPro" id="IPR012675">
    <property type="entry name" value="Beta-grasp_dom_sf"/>
</dbReference>
<dbReference type="PROSITE" id="PS51085">
    <property type="entry name" value="2FE2S_FER_2"/>
    <property type="match status" value="1"/>
</dbReference>
<keyword evidence="3" id="KW-0479">Metal-binding</keyword>
<keyword evidence="4" id="KW-0560">Oxidoreductase</keyword>
<dbReference type="CDD" id="cd06185">
    <property type="entry name" value="PDR_like"/>
    <property type="match status" value="1"/>
</dbReference>
<dbReference type="InterPro" id="IPR006058">
    <property type="entry name" value="2Fe2S_fd_BS"/>
</dbReference>
<dbReference type="EMBL" id="CP035088">
    <property type="protein sequence ID" value="QBZ91605.1"/>
    <property type="molecule type" value="Genomic_DNA"/>
</dbReference>
<keyword evidence="6" id="KW-0411">Iron-sulfur</keyword>
<evidence type="ECO:0000313" key="9">
    <source>
        <dbReference type="EMBL" id="QBZ91605.1"/>
    </source>
</evidence>
<evidence type="ECO:0000256" key="1">
    <source>
        <dbReference type="ARBA" id="ARBA00022630"/>
    </source>
</evidence>
<sequence length="318" mass="34846">MIEVVVTRKHREAEGIYSFELAPVEGSMLPAFSAGSHIDVHLPNGLVRQYSLCNHPEECHRYLLGVLLDPASRGGSQAMHEHVHEGSRLRISEPRNLFPLEHAAGYSVLFAGGIGITPILCMAERLARIGAPFELHYCGRSAGRMAFIEYIRHSPFADRVHVHVDDGEESQRLDAAQVLSMPADDRHLYVCGPNGFMEHVLGTARERGWAEAQLHREYFAAAAAAPASEAGGFEVQLASSGLCLQVPADRSVAQVLLEAGIDIPLSCEQGICGTCITRVLEGEPDHRDMFLTDAERARNDQFTPCCSRARSARLVLDL</sequence>
<dbReference type="PROSITE" id="PS00197">
    <property type="entry name" value="2FE2S_FER_1"/>
    <property type="match status" value="1"/>
</dbReference>
<keyword evidence="1" id="KW-0285">Flavoprotein</keyword>
<feature type="domain" description="FAD-binding FR-type" evidence="8">
    <location>
        <begin position="1"/>
        <end position="101"/>
    </location>
</feature>
<dbReference type="Gene3D" id="3.10.20.30">
    <property type="match status" value="1"/>
</dbReference>
<evidence type="ECO:0000256" key="6">
    <source>
        <dbReference type="ARBA" id="ARBA00023014"/>
    </source>
</evidence>
<dbReference type="InterPro" id="IPR036010">
    <property type="entry name" value="2Fe-2S_ferredoxin-like_sf"/>
</dbReference>
<dbReference type="PROSITE" id="PS51384">
    <property type="entry name" value="FAD_FR"/>
    <property type="match status" value="1"/>
</dbReference>
<proteinExistence type="predicted"/>
<evidence type="ECO:0000259" key="8">
    <source>
        <dbReference type="PROSITE" id="PS51384"/>
    </source>
</evidence>
<evidence type="ECO:0000256" key="2">
    <source>
        <dbReference type="ARBA" id="ARBA00022714"/>
    </source>
</evidence>
<dbReference type="PRINTS" id="PR00409">
    <property type="entry name" value="PHDIOXRDTASE"/>
</dbReference>
<dbReference type="CDD" id="cd00207">
    <property type="entry name" value="fer2"/>
    <property type="match status" value="1"/>
</dbReference>
<dbReference type="InterPro" id="IPR039261">
    <property type="entry name" value="FNR_nucleotide-bd"/>
</dbReference>
<dbReference type="InterPro" id="IPR017927">
    <property type="entry name" value="FAD-bd_FR_type"/>
</dbReference>
<keyword evidence="5" id="KW-0408">Iron</keyword>
<evidence type="ECO:0000256" key="4">
    <source>
        <dbReference type="ARBA" id="ARBA00023002"/>
    </source>
</evidence>
<dbReference type="SUPFAM" id="SSF54292">
    <property type="entry name" value="2Fe-2S ferredoxin-like"/>
    <property type="match status" value="1"/>
</dbReference>
<dbReference type="Pfam" id="PF00111">
    <property type="entry name" value="Fer2"/>
    <property type="match status" value="1"/>
</dbReference>
<dbReference type="Gene3D" id="3.40.50.80">
    <property type="entry name" value="Nucleotide-binding domain of ferredoxin-NADP reductase (FNR) module"/>
    <property type="match status" value="1"/>
</dbReference>
<protein>
    <submittedName>
        <fullName evidence="9">Oxidoreductase</fullName>
    </submittedName>
</protein>
<dbReference type="PANTHER" id="PTHR47354:SF1">
    <property type="entry name" value="CARNITINE MONOOXYGENASE REDUCTASE SUBUNIT"/>
    <property type="match status" value="1"/>
</dbReference>
<dbReference type="RefSeq" id="WP_135846974.1">
    <property type="nucleotide sequence ID" value="NZ_CP035088.1"/>
</dbReference>
<feature type="domain" description="2Fe-2S ferredoxin-type" evidence="7">
    <location>
        <begin position="233"/>
        <end position="318"/>
    </location>
</feature>
<dbReference type="KEGG" id="pvk:EPZ47_23855"/>
<dbReference type="OrthoDB" id="9801223at2"/>
<reference evidence="9 10" key="1">
    <citation type="journal article" date="2019" name="Front. Microbiol.">
        <title>In silico and Genetic Analyses of Cyclic Lipopeptide Synthetic Gene Clusters in Pseudomonas sp. 11K1.</title>
        <authorList>
            <person name="Zhao H."/>
            <person name="Liu Y.P."/>
            <person name="Zhang L.Q."/>
        </authorList>
    </citation>
    <scope>NUCLEOTIDE SEQUENCE [LARGE SCALE GENOMIC DNA]</scope>
    <source>
        <strain evidence="9 10">11K1</strain>
    </source>
</reference>
<dbReference type="PANTHER" id="PTHR47354">
    <property type="entry name" value="NADH OXIDOREDUCTASE HCR"/>
    <property type="match status" value="1"/>
</dbReference>
<dbReference type="Proteomes" id="UP000296468">
    <property type="component" value="Chromosome"/>
</dbReference>
<organism evidence="9 10">
    <name type="scientific">Pseudomonas viciae</name>
    <dbReference type="NCBI Taxonomy" id="2505979"/>
    <lineage>
        <taxon>Bacteria</taxon>
        <taxon>Pseudomonadati</taxon>
        <taxon>Pseudomonadota</taxon>
        <taxon>Gammaproteobacteria</taxon>
        <taxon>Pseudomonadales</taxon>
        <taxon>Pseudomonadaceae</taxon>
        <taxon>Pseudomonas</taxon>
    </lineage>
</organism>